<dbReference type="OrthoDB" id="8824552at2"/>
<dbReference type="EMBL" id="JACIGE010000015">
    <property type="protein sequence ID" value="MBB4248889.1"/>
    <property type="molecule type" value="Genomic_DNA"/>
</dbReference>
<dbReference type="AlphaFoldDB" id="A0A840GL50"/>
<evidence type="ECO:0000313" key="1">
    <source>
        <dbReference type="EMBL" id="MBB4248889.1"/>
    </source>
</evidence>
<protein>
    <submittedName>
        <fullName evidence="1">Uncharacterized protein (TIGR02646 family)</fullName>
    </submittedName>
</protein>
<organism evidence="1 2">
    <name type="scientific">Rhodocyclus tenuis</name>
    <name type="common">Rhodospirillum tenue</name>
    <dbReference type="NCBI Taxonomy" id="1066"/>
    <lineage>
        <taxon>Bacteria</taxon>
        <taxon>Pseudomonadati</taxon>
        <taxon>Pseudomonadota</taxon>
        <taxon>Betaproteobacteria</taxon>
        <taxon>Rhodocyclales</taxon>
        <taxon>Rhodocyclaceae</taxon>
        <taxon>Rhodocyclus</taxon>
    </lineage>
</organism>
<accession>A0A840GL50</accession>
<evidence type="ECO:0000313" key="2">
    <source>
        <dbReference type="Proteomes" id="UP000587070"/>
    </source>
</evidence>
<sequence>MIWIDLESRRPTDTDIPGWTAWSKDTWEAWQNRSQELVSELAELEAAGQREARNDLIDENSGHWAELKPWLLALSYGKCWFSEARELYSHYDVEHFRPKKQAKGIDKDERDGYWWLAFNYVNFRACGNVGNRKKGGWFPLRKGSMCSTYAAQCEESEVAYLIDPIEEDDVKLLAFNEEGNAIPRPGCSDWDRQRVEETVRRLKLNEHPALSDERRKVWQQVDNLIEQYNKAKARNDLAANPAAKEKLKHIRQQMRALISPKAELSSVAKWCVKLRNDQQLLHLIA</sequence>
<reference evidence="1 2" key="1">
    <citation type="submission" date="2020-08" db="EMBL/GenBank/DDBJ databases">
        <title>Genome sequencing of Purple Non-Sulfur Bacteria from various extreme environments.</title>
        <authorList>
            <person name="Mayer M."/>
        </authorList>
    </citation>
    <scope>NUCLEOTIDE SEQUENCE [LARGE SCALE GENOMIC DNA]</scope>
    <source>
        <strain evidence="1 2">2761</strain>
    </source>
</reference>
<gene>
    <name evidence="1" type="ORF">GGD90_003291</name>
</gene>
<dbReference type="Proteomes" id="UP000587070">
    <property type="component" value="Unassembled WGS sequence"/>
</dbReference>
<proteinExistence type="predicted"/>
<name>A0A840GL50_RHOTE</name>
<keyword evidence="2" id="KW-1185">Reference proteome</keyword>
<dbReference type="RefSeq" id="WP_153117764.1">
    <property type="nucleotide sequence ID" value="NZ_JACIGE010000015.1"/>
</dbReference>
<comment type="caution">
    <text evidence="1">The sequence shown here is derived from an EMBL/GenBank/DDBJ whole genome shotgun (WGS) entry which is preliminary data.</text>
</comment>